<feature type="transmembrane region" description="Helical" evidence="1">
    <location>
        <begin position="184"/>
        <end position="203"/>
    </location>
</feature>
<sequence>MSPAARALPALILGAVLIGLAPIFVRLVEVGPSAAAFWRLALALPLLGLLLAARSGDRDGAGPGGSLRSLRWLWLAGLFFAGDLAVWHQSIEFTSVANATLLANMAPVFVTLAAWLLYGERISRGFALGLALALAGAACLVADSLSVSRQTAFGDLLGVLAAMFYAGYIIGVSRQRRVFDTAQVMFWTTAAGVLVTLPLALALGETIWPTSARDWALLVGLALLSHVGGQGLIAYALAHLPAAFSSVSLLVQPVAATLFAWLLLAEVFGPLQALGGAIVLGGILLCRLAMLRPAGVMTAKSPPG</sequence>
<keyword evidence="4" id="KW-1185">Reference proteome</keyword>
<gene>
    <name evidence="3" type="ORF">C8D93_11266</name>
</gene>
<dbReference type="InterPro" id="IPR000620">
    <property type="entry name" value="EamA_dom"/>
</dbReference>
<feature type="transmembrane region" description="Helical" evidence="1">
    <location>
        <begin position="215"/>
        <end position="237"/>
    </location>
</feature>
<dbReference type="SUPFAM" id="SSF103481">
    <property type="entry name" value="Multidrug resistance efflux transporter EmrE"/>
    <property type="match status" value="2"/>
</dbReference>
<evidence type="ECO:0000313" key="4">
    <source>
        <dbReference type="Proteomes" id="UP000248330"/>
    </source>
</evidence>
<dbReference type="Proteomes" id="UP000248330">
    <property type="component" value="Unassembled WGS sequence"/>
</dbReference>
<keyword evidence="1" id="KW-0472">Membrane</keyword>
<feature type="transmembrane region" description="Helical" evidence="1">
    <location>
        <begin position="125"/>
        <end position="146"/>
    </location>
</feature>
<keyword evidence="1" id="KW-1133">Transmembrane helix</keyword>
<evidence type="ECO:0000256" key="1">
    <source>
        <dbReference type="SAM" id="Phobius"/>
    </source>
</evidence>
<dbReference type="Pfam" id="PF00892">
    <property type="entry name" value="EamA"/>
    <property type="match status" value="2"/>
</dbReference>
<feature type="transmembrane region" description="Helical" evidence="1">
    <location>
        <begin position="270"/>
        <end position="290"/>
    </location>
</feature>
<protein>
    <submittedName>
        <fullName evidence="3">EamA-like transporter family protein</fullName>
    </submittedName>
</protein>
<feature type="transmembrane region" description="Helical" evidence="1">
    <location>
        <begin position="72"/>
        <end position="90"/>
    </location>
</feature>
<comment type="caution">
    <text evidence="3">The sequence shown here is derived from an EMBL/GenBank/DDBJ whole genome shotgun (WGS) entry which is preliminary data.</text>
</comment>
<feature type="transmembrane region" description="Helical" evidence="1">
    <location>
        <begin position="244"/>
        <end position="264"/>
    </location>
</feature>
<dbReference type="EMBL" id="QICN01000012">
    <property type="protein sequence ID" value="PXV64616.1"/>
    <property type="molecule type" value="Genomic_DNA"/>
</dbReference>
<name>A0A318E7J4_9GAMM</name>
<keyword evidence="1" id="KW-0812">Transmembrane</keyword>
<evidence type="ECO:0000259" key="2">
    <source>
        <dbReference type="Pfam" id="PF00892"/>
    </source>
</evidence>
<feature type="transmembrane region" description="Helical" evidence="1">
    <location>
        <begin position="34"/>
        <end position="52"/>
    </location>
</feature>
<dbReference type="PANTHER" id="PTHR22911:SF76">
    <property type="entry name" value="EAMA DOMAIN-CONTAINING PROTEIN"/>
    <property type="match status" value="1"/>
</dbReference>
<accession>A0A318E7J4</accession>
<dbReference type="GO" id="GO:0016020">
    <property type="term" value="C:membrane"/>
    <property type="evidence" value="ECO:0007669"/>
    <property type="project" value="InterPro"/>
</dbReference>
<dbReference type="AlphaFoldDB" id="A0A318E7J4"/>
<feature type="domain" description="EamA" evidence="2">
    <location>
        <begin position="153"/>
        <end position="285"/>
    </location>
</feature>
<reference evidence="3 4" key="1">
    <citation type="submission" date="2018-04" db="EMBL/GenBank/DDBJ databases">
        <title>Genomic Encyclopedia of Type Strains, Phase IV (KMG-IV): sequencing the most valuable type-strain genomes for metagenomic binning, comparative biology and taxonomic classification.</title>
        <authorList>
            <person name="Goeker M."/>
        </authorList>
    </citation>
    <scope>NUCLEOTIDE SEQUENCE [LARGE SCALE GENOMIC DNA]</scope>
    <source>
        <strain evidence="3 4">DSM 104150</strain>
    </source>
</reference>
<feature type="transmembrane region" description="Helical" evidence="1">
    <location>
        <begin position="96"/>
        <end position="118"/>
    </location>
</feature>
<feature type="transmembrane region" description="Helical" evidence="1">
    <location>
        <begin position="152"/>
        <end position="172"/>
    </location>
</feature>
<organism evidence="3 4">
    <name type="scientific">Sinimarinibacterium flocculans</name>
    <dbReference type="NCBI Taxonomy" id="985250"/>
    <lineage>
        <taxon>Bacteria</taxon>
        <taxon>Pseudomonadati</taxon>
        <taxon>Pseudomonadota</taxon>
        <taxon>Gammaproteobacteria</taxon>
        <taxon>Nevskiales</taxon>
        <taxon>Nevskiaceae</taxon>
        <taxon>Sinimarinibacterium</taxon>
    </lineage>
</organism>
<feature type="transmembrane region" description="Helical" evidence="1">
    <location>
        <begin position="7"/>
        <end position="28"/>
    </location>
</feature>
<proteinExistence type="predicted"/>
<feature type="domain" description="EamA" evidence="2">
    <location>
        <begin position="10"/>
        <end position="141"/>
    </location>
</feature>
<dbReference type="RefSeq" id="WP_211307412.1">
    <property type="nucleotide sequence ID" value="NZ_CAKZQT010000005.1"/>
</dbReference>
<dbReference type="PANTHER" id="PTHR22911">
    <property type="entry name" value="ACYL-MALONYL CONDENSING ENZYME-RELATED"/>
    <property type="match status" value="1"/>
</dbReference>
<dbReference type="InterPro" id="IPR037185">
    <property type="entry name" value="EmrE-like"/>
</dbReference>
<evidence type="ECO:0000313" key="3">
    <source>
        <dbReference type="EMBL" id="PXV64616.1"/>
    </source>
</evidence>